<dbReference type="InterPro" id="IPR035943">
    <property type="entry name" value="XisI-like_sf"/>
</dbReference>
<evidence type="ECO:0000313" key="2">
    <source>
        <dbReference type="Proteomes" id="UP000654482"/>
    </source>
</evidence>
<accession>A0A8J7J5W4</accession>
<proteinExistence type="predicted"/>
<organism evidence="1 2">
    <name type="scientific">Lusitaniella coriacea LEGE 07157</name>
    <dbReference type="NCBI Taxonomy" id="945747"/>
    <lineage>
        <taxon>Bacteria</taxon>
        <taxon>Bacillati</taxon>
        <taxon>Cyanobacteriota</taxon>
        <taxon>Cyanophyceae</taxon>
        <taxon>Spirulinales</taxon>
        <taxon>Lusitaniellaceae</taxon>
        <taxon>Lusitaniella</taxon>
    </lineage>
</organism>
<keyword evidence="2" id="KW-1185">Reference proteome</keyword>
<protein>
    <submittedName>
        <fullName evidence="1">XisI protein</fullName>
    </submittedName>
</protein>
<dbReference type="SUPFAM" id="SSF143847">
    <property type="entry name" value="XisI-like"/>
    <property type="match status" value="1"/>
</dbReference>
<dbReference type="AlphaFoldDB" id="A0A8J7J5W4"/>
<dbReference type="Proteomes" id="UP000654482">
    <property type="component" value="Unassembled WGS sequence"/>
</dbReference>
<dbReference type="Pfam" id="PF08869">
    <property type="entry name" value="XisI"/>
    <property type="match status" value="1"/>
</dbReference>
<evidence type="ECO:0000313" key="1">
    <source>
        <dbReference type="EMBL" id="MBE9118294.1"/>
    </source>
</evidence>
<dbReference type="Gene3D" id="3.30.310.110">
    <property type="entry name" value="XisI-like"/>
    <property type="match status" value="1"/>
</dbReference>
<sequence>MENLNYQEAIETILSSFSEMVTREGEEVEIICDRAQGHYLVMVVGWHEQMRVYGSLVHLDLKDRKIWIQQDKTEPGIAKELVELGIPKSDIVLAFKSTFLRNFTEYAVG</sequence>
<reference evidence="1" key="1">
    <citation type="submission" date="2020-10" db="EMBL/GenBank/DDBJ databases">
        <authorList>
            <person name="Castelo-Branco R."/>
            <person name="Eusebio N."/>
            <person name="Adriana R."/>
            <person name="Vieira A."/>
            <person name="Brugerolle De Fraissinette N."/>
            <person name="Rezende De Castro R."/>
            <person name="Schneider M.P."/>
            <person name="Vasconcelos V."/>
            <person name="Leao P.N."/>
        </authorList>
    </citation>
    <scope>NUCLEOTIDE SEQUENCE</scope>
    <source>
        <strain evidence="1">LEGE 07157</strain>
    </source>
</reference>
<dbReference type="InterPro" id="IPR014968">
    <property type="entry name" value="XisI"/>
</dbReference>
<dbReference type="EMBL" id="JADEWZ010000042">
    <property type="protein sequence ID" value="MBE9118294.1"/>
    <property type="molecule type" value="Genomic_DNA"/>
</dbReference>
<dbReference type="RefSeq" id="WP_194031381.1">
    <property type="nucleotide sequence ID" value="NZ_JADEWZ010000042.1"/>
</dbReference>
<dbReference type="CDD" id="cd16382">
    <property type="entry name" value="XisI-like"/>
    <property type="match status" value="1"/>
</dbReference>
<name>A0A8J7J5W4_9CYAN</name>
<comment type="caution">
    <text evidence="1">The sequence shown here is derived from an EMBL/GenBank/DDBJ whole genome shotgun (WGS) entry which is preliminary data.</text>
</comment>
<gene>
    <name evidence="1" type="ORF">IQ249_20590</name>
</gene>